<keyword evidence="3 6" id="KW-1133">Transmembrane helix</keyword>
<dbReference type="PIRSF" id="PIRSF006648">
    <property type="entry name" value="DrrB"/>
    <property type="match status" value="1"/>
</dbReference>
<keyword evidence="4 6" id="KW-0472">Membrane</keyword>
<keyword evidence="9" id="KW-1185">Reference proteome</keyword>
<dbReference type="InterPro" id="IPR047817">
    <property type="entry name" value="ABC2_TM_bact-type"/>
</dbReference>
<comment type="similarity">
    <text evidence="6">Belongs to the ABC-2 integral membrane protein family.</text>
</comment>
<feature type="domain" description="ABC transmembrane type-2" evidence="7">
    <location>
        <begin position="44"/>
        <end position="265"/>
    </location>
</feature>
<keyword evidence="2 6" id="KW-0812">Transmembrane</keyword>
<accession>A0A1H4S1E3</accession>
<dbReference type="Pfam" id="PF01061">
    <property type="entry name" value="ABC2_membrane"/>
    <property type="match status" value="1"/>
</dbReference>
<proteinExistence type="inferred from homology"/>
<comment type="subcellular location">
    <subcellularLocation>
        <location evidence="6">Cell membrane</location>
        <topology evidence="6">Multi-pass membrane protein</topology>
    </subcellularLocation>
    <subcellularLocation>
        <location evidence="1">Membrane</location>
        <topology evidence="1">Multi-pass membrane protein</topology>
    </subcellularLocation>
</comment>
<dbReference type="EMBL" id="FNSN01000003">
    <property type="protein sequence ID" value="SEC37671.1"/>
    <property type="molecule type" value="Genomic_DNA"/>
</dbReference>
<dbReference type="InterPro" id="IPR051784">
    <property type="entry name" value="Nod_factor_ABC_transporter"/>
</dbReference>
<organism evidence="8 9">
    <name type="scientific">Arthrobacter woluwensis</name>
    <dbReference type="NCBI Taxonomy" id="156980"/>
    <lineage>
        <taxon>Bacteria</taxon>
        <taxon>Bacillati</taxon>
        <taxon>Actinomycetota</taxon>
        <taxon>Actinomycetes</taxon>
        <taxon>Micrococcales</taxon>
        <taxon>Micrococcaceae</taxon>
        <taxon>Arthrobacter</taxon>
    </lineage>
</organism>
<evidence type="ECO:0000256" key="5">
    <source>
        <dbReference type="ARBA" id="ARBA00023251"/>
    </source>
</evidence>
<protein>
    <recommendedName>
        <fullName evidence="6">Transport permease protein</fullName>
    </recommendedName>
</protein>
<reference evidence="8 9" key="1">
    <citation type="submission" date="2016-10" db="EMBL/GenBank/DDBJ databases">
        <authorList>
            <person name="de Groot N.N."/>
        </authorList>
    </citation>
    <scope>NUCLEOTIDE SEQUENCE [LARGE SCALE GENOMIC DNA]</scope>
    <source>
        <strain evidence="8 9">DSM 10495</strain>
    </source>
</reference>
<dbReference type="Proteomes" id="UP000182652">
    <property type="component" value="Unassembled WGS sequence"/>
</dbReference>
<dbReference type="GO" id="GO:0046677">
    <property type="term" value="P:response to antibiotic"/>
    <property type="evidence" value="ECO:0007669"/>
    <property type="project" value="UniProtKB-KW"/>
</dbReference>
<feature type="transmembrane region" description="Helical" evidence="6">
    <location>
        <begin position="190"/>
        <end position="208"/>
    </location>
</feature>
<evidence type="ECO:0000313" key="8">
    <source>
        <dbReference type="EMBL" id="SEC37671.1"/>
    </source>
</evidence>
<evidence type="ECO:0000313" key="9">
    <source>
        <dbReference type="Proteomes" id="UP000182652"/>
    </source>
</evidence>
<evidence type="ECO:0000256" key="1">
    <source>
        <dbReference type="ARBA" id="ARBA00004141"/>
    </source>
</evidence>
<evidence type="ECO:0000259" key="7">
    <source>
        <dbReference type="PROSITE" id="PS51012"/>
    </source>
</evidence>
<evidence type="ECO:0000256" key="4">
    <source>
        <dbReference type="ARBA" id="ARBA00023136"/>
    </source>
</evidence>
<dbReference type="PANTHER" id="PTHR43229:SF2">
    <property type="entry name" value="NODULATION PROTEIN J"/>
    <property type="match status" value="1"/>
</dbReference>
<dbReference type="InterPro" id="IPR000412">
    <property type="entry name" value="ABC_2_transport"/>
</dbReference>
<dbReference type="InterPro" id="IPR013525">
    <property type="entry name" value="ABC2_TM"/>
</dbReference>
<name>A0A1H4S1E3_9MICC</name>
<feature type="transmembrane region" description="Helical" evidence="6">
    <location>
        <begin position="154"/>
        <end position="178"/>
    </location>
</feature>
<dbReference type="AlphaFoldDB" id="A0A1H4S1E3"/>
<dbReference type="GO" id="GO:0140359">
    <property type="term" value="F:ABC-type transporter activity"/>
    <property type="evidence" value="ECO:0007669"/>
    <property type="project" value="InterPro"/>
</dbReference>
<evidence type="ECO:0000256" key="2">
    <source>
        <dbReference type="ARBA" id="ARBA00022692"/>
    </source>
</evidence>
<dbReference type="PANTHER" id="PTHR43229">
    <property type="entry name" value="NODULATION PROTEIN J"/>
    <property type="match status" value="1"/>
</dbReference>
<gene>
    <name evidence="8" type="ORF">SAMN04489745_2712</name>
</gene>
<feature type="transmembrane region" description="Helical" evidence="6">
    <location>
        <begin position="45"/>
        <end position="63"/>
    </location>
</feature>
<dbReference type="GO" id="GO:0043190">
    <property type="term" value="C:ATP-binding cassette (ABC) transporter complex"/>
    <property type="evidence" value="ECO:0007669"/>
    <property type="project" value="InterPro"/>
</dbReference>
<dbReference type="STRING" id="156980.SAMN04489745_2712"/>
<dbReference type="PROSITE" id="PS51012">
    <property type="entry name" value="ABC_TM2"/>
    <property type="match status" value="1"/>
</dbReference>
<keyword evidence="6" id="KW-1003">Cell membrane</keyword>
<evidence type="ECO:0000256" key="3">
    <source>
        <dbReference type="ARBA" id="ARBA00022989"/>
    </source>
</evidence>
<feature type="transmembrane region" description="Helical" evidence="6">
    <location>
        <begin position="241"/>
        <end position="262"/>
    </location>
</feature>
<keyword evidence="6" id="KW-0813">Transport</keyword>
<evidence type="ECO:0000256" key="6">
    <source>
        <dbReference type="RuleBase" id="RU361157"/>
    </source>
</evidence>
<sequence length="269" mass="28743">MSTTTGTTRDPQAAIQLVDRRPAAGGVNGTFLWIEIKRLLRNRRTLIFTIAIPALFFAIFGLSNKNQMLPGGTHSYGEYILISLTVYAAMTSATASGSQVAVERAQGWSRQLRLTPLRPGAYILVKAAAALAMSLIAVVAQFVIGALFGVHLDAATLVVAGLAAWLGSLVFAALGLMVGYLMPSQNVMQLLGPVLAIMAMLGGLFMPLEVMGSTFADIARFSPAYGIGQIARSPLTGNWDWIWVVNAVVWLAIFVTGAALAFRKDTKRV</sequence>
<feature type="transmembrane region" description="Helical" evidence="6">
    <location>
        <begin position="79"/>
        <end position="102"/>
    </location>
</feature>
<feature type="transmembrane region" description="Helical" evidence="6">
    <location>
        <begin position="123"/>
        <end position="148"/>
    </location>
</feature>
<keyword evidence="5" id="KW-0046">Antibiotic resistance</keyword>
<dbReference type="RefSeq" id="WP_066215150.1">
    <property type="nucleotide sequence ID" value="NZ_FNSN01000003.1"/>
</dbReference>